<dbReference type="EMBL" id="VUNS01000008">
    <property type="protein sequence ID" value="MST97191.1"/>
    <property type="molecule type" value="Genomic_DNA"/>
</dbReference>
<proteinExistence type="predicted"/>
<name>A0A844G3I1_9BACT</name>
<sequence length="192" mass="21218">MEAGLFLTKGESGIMKSLVVFAACLAVLLFSGCFFESYRPVGEFDLTLEKAEKTGRALRMLEFRNDSTAGSRMQSRDASGRVIRDPYNRWALPPEQLVARALNLALRPDSESAVPVPVAGTLEVFEVDSARKEFRLAGSWSLPDDRREFRFDFSVPVEEDSAEAVARAAGVAVGRLADRLALWSRTELGDVR</sequence>
<reference evidence="2 3" key="1">
    <citation type="submission" date="2019-08" db="EMBL/GenBank/DDBJ databases">
        <title>In-depth cultivation of the pig gut microbiome towards novel bacterial diversity and tailored functional studies.</title>
        <authorList>
            <person name="Wylensek D."/>
            <person name="Hitch T.C.A."/>
            <person name="Clavel T."/>
        </authorList>
    </citation>
    <scope>NUCLEOTIDE SEQUENCE [LARGE SCALE GENOMIC DNA]</scope>
    <source>
        <strain evidence="2 3">BBE-744-WT-12</strain>
    </source>
</reference>
<feature type="domain" description="ABC-type transport auxiliary lipoprotein component" evidence="1">
    <location>
        <begin position="75"/>
        <end position="181"/>
    </location>
</feature>
<dbReference type="SUPFAM" id="SSF159594">
    <property type="entry name" value="XCC0632-like"/>
    <property type="match status" value="1"/>
</dbReference>
<evidence type="ECO:0000313" key="2">
    <source>
        <dbReference type="EMBL" id="MST97191.1"/>
    </source>
</evidence>
<accession>A0A844G3I1</accession>
<keyword evidence="3" id="KW-1185">Reference proteome</keyword>
<protein>
    <recommendedName>
        <fullName evidence="1">ABC-type transport auxiliary lipoprotein component domain-containing protein</fullName>
    </recommendedName>
</protein>
<evidence type="ECO:0000259" key="1">
    <source>
        <dbReference type="Pfam" id="PF03886"/>
    </source>
</evidence>
<dbReference type="AlphaFoldDB" id="A0A844G3I1"/>
<dbReference type="Gene3D" id="3.40.50.10610">
    <property type="entry name" value="ABC-type transport auxiliary lipoprotein component"/>
    <property type="match status" value="1"/>
</dbReference>
<evidence type="ECO:0000313" key="3">
    <source>
        <dbReference type="Proteomes" id="UP000435649"/>
    </source>
</evidence>
<comment type="caution">
    <text evidence="2">The sequence shown here is derived from an EMBL/GenBank/DDBJ whole genome shotgun (WGS) entry which is preliminary data.</text>
</comment>
<organism evidence="2 3">
    <name type="scientific">Victivallis lenta</name>
    <dbReference type="NCBI Taxonomy" id="2606640"/>
    <lineage>
        <taxon>Bacteria</taxon>
        <taxon>Pseudomonadati</taxon>
        <taxon>Lentisphaerota</taxon>
        <taxon>Lentisphaeria</taxon>
        <taxon>Victivallales</taxon>
        <taxon>Victivallaceae</taxon>
        <taxon>Victivallis</taxon>
    </lineage>
</organism>
<dbReference type="InterPro" id="IPR005586">
    <property type="entry name" value="ABC_trans_aux"/>
</dbReference>
<gene>
    <name evidence="2" type="ORF">FYJ85_09055</name>
</gene>
<dbReference type="Proteomes" id="UP000435649">
    <property type="component" value="Unassembled WGS sequence"/>
</dbReference>
<dbReference type="Pfam" id="PF03886">
    <property type="entry name" value="ABC_trans_aux"/>
    <property type="match status" value="1"/>
</dbReference>